<accession>A0A5B1CNF9</accession>
<dbReference type="AlphaFoldDB" id="A0A5B1CNF9"/>
<proteinExistence type="predicted"/>
<evidence type="ECO:0000313" key="1">
    <source>
        <dbReference type="EMBL" id="KAA1261329.1"/>
    </source>
</evidence>
<sequence length="91" mass="10230">MAHTLVRPGGPAAPCRVREHPDGCPHIISVSRFRGYAAKPRHRKWEIKRCHPGIYIPGRGLPSLPGLFTIVLIAERSTTVYIYLREFPGDD</sequence>
<comment type="caution">
    <text evidence="1">The sequence shown here is derived from an EMBL/GenBank/DDBJ whole genome shotgun (WGS) entry which is preliminary data.</text>
</comment>
<reference evidence="1 2" key="1">
    <citation type="submission" date="2019-08" db="EMBL/GenBank/DDBJ databases">
        <title>Deep-cultivation of Planctomycetes and their phenomic and genomic characterization uncovers novel biology.</title>
        <authorList>
            <person name="Wiegand S."/>
            <person name="Jogler M."/>
            <person name="Boedeker C."/>
            <person name="Pinto D."/>
            <person name="Vollmers J."/>
            <person name="Rivas-Marin E."/>
            <person name="Kohn T."/>
            <person name="Peeters S.H."/>
            <person name="Heuer A."/>
            <person name="Rast P."/>
            <person name="Oberbeckmann S."/>
            <person name="Bunk B."/>
            <person name="Jeske O."/>
            <person name="Meyerdierks A."/>
            <person name="Storesund J.E."/>
            <person name="Kallscheuer N."/>
            <person name="Luecker S."/>
            <person name="Lage O.M."/>
            <person name="Pohl T."/>
            <person name="Merkel B.J."/>
            <person name="Hornburger P."/>
            <person name="Mueller R.-W."/>
            <person name="Bruemmer F."/>
            <person name="Labrenz M."/>
            <person name="Spormann A.M."/>
            <person name="Op Den Camp H."/>
            <person name="Overmann J."/>
            <person name="Amann R."/>
            <person name="Jetten M.S.M."/>
            <person name="Mascher T."/>
            <person name="Medema M.H."/>
            <person name="Devos D.P."/>
            <person name="Kaster A.-K."/>
            <person name="Ovreas L."/>
            <person name="Rohde M."/>
            <person name="Galperin M.Y."/>
            <person name="Jogler C."/>
        </authorList>
    </citation>
    <scope>NUCLEOTIDE SEQUENCE [LARGE SCALE GENOMIC DNA]</scope>
    <source>
        <strain evidence="1 2">LF1</strain>
    </source>
</reference>
<dbReference type="Proteomes" id="UP000322699">
    <property type="component" value="Unassembled WGS sequence"/>
</dbReference>
<keyword evidence="2" id="KW-1185">Reference proteome</keyword>
<protein>
    <submittedName>
        <fullName evidence="1">Uncharacterized protein</fullName>
    </submittedName>
</protein>
<name>A0A5B1CNF9_9BACT</name>
<gene>
    <name evidence="1" type="ORF">LF1_38760</name>
</gene>
<evidence type="ECO:0000313" key="2">
    <source>
        <dbReference type="Proteomes" id="UP000322699"/>
    </source>
</evidence>
<dbReference type="EMBL" id="VRLW01000001">
    <property type="protein sequence ID" value="KAA1261329.1"/>
    <property type="molecule type" value="Genomic_DNA"/>
</dbReference>
<organism evidence="1 2">
    <name type="scientific">Rubripirellula obstinata</name>
    <dbReference type="NCBI Taxonomy" id="406547"/>
    <lineage>
        <taxon>Bacteria</taxon>
        <taxon>Pseudomonadati</taxon>
        <taxon>Planctomycetota</taxon>
        <taxon>Planctomycetia</taxon>
        <taxon>Pirellulales</taxon>
        <taxon>Pirellulaceae</taxon>
        <taxon>Rubripirellula</taxon>
    </lineage>
</organism>